<proteinExistence type="predicted"/>
<dbReference type="Gene3D" id="2.60.120.10">
    <property type="entry name" value="Jelly Rolls"/>
    <property type="match status" value="1"/>
</dbReference>
<evidence type="ECO:0000313" key="5">
    <source>
        <dbReference type="EMBL" id="QVK22125.1"/>
    </source>
</evidence>
<feature type="domain" description="HTH araC/xylS-type" evidence="4">
    <location>
        <begin position="184"/>
        <end position="283"/>
    </location>
</feature>
<dbReference type="SMART" id="SM00342">
    <property type="entry name" value="HTH_ARAC"/>
    <property type="match status" value="1"/>
</dbReference>
<evidence type="ECO:0000259" key="4">
    <source>
        <dbReference type="PROSITE" id="PS01124"/>
    </source>
</evidence>
<keyword evidence="6" id="KW-1185">Reference proteome</keyword>
<dbReference type="SUPFAM" id="SSF51182">
    <property type="entry name" value="RmlC-like cupins"/>
    <property type="match status" value="1"/>
</dbReference>
<evidence type="ECO:0000256" key="2">
    <source>
        <dbReference type="ARBA" id="ARBA00023125"/>
    </source>
</evidence>
<keyword evidence="2" id="KW-0238">DNA-binding</keyword>
<dbReference type="PROSITE" id="PS01124">
    <property type="entry name" value="HTH_ARAC_FAMILY_2"/>
    <property type="match status" value="1"/>
</dbReference>
<dbReference type="Pfam" id="PF02311">
    <property type="entry name" value="AraC_binding"/>
    <property type="match status" value="1"/>
</dbReference>
<dbReference type="InterPro" id="IPR014710">
    <property type="entry name" value="RmlC-like_jellyroll"/>
</dbReference>
<dbReference type="InterPro" id="IPR018060">
    <property type="entry name" value="HTH_AraC"/>
</dbReference>
<dbReference type="InterPro" id="IPR011051">
    <property type="entry name" value="RmlC_Cupin_sf"/>
</dbReference>
<dbReference type="InterPro" id="IPR003313">
    <property type="entry name" value="AraC-bd"/>
</dbReference>
<sequence length="298" mass="34654">MLVSAVLARLLEELAQMAKIQLTKFAPNSSIRVHHLRDRAPIFDWHAHDCFELLMLIGGSGNRYIGDDVSKSSKDELILIPPFMPHTWDSTYNAEHVVIILFSQELLNLNIPEMYSLKHWLNDIHNGVSLTLEKSIHYDCYIEPLIKLKKTSSFERVTTLLSVLNKFFNDTQLYNEVFMYHPHRNVTKLIDFLEGQNEKSLSSCAKALNMSESTLKRWIKNELNTTFTDLYRQVRLKKAQNLLACSQIPIPIIAEQSGFNSIRSFNDAFKISLKMTPIQFRNKYKWRKSNTVTFREVK</sequence>
<keyword evidence="1" id="KW-0805">Transcription regulation</keyword>
<accession>A0ABX8DBB3</accession>
<protein>
    <submittedName>
        <fullName evidence="5">Helix-turn-helix domain-containing protein</fullName>
    </submittedName>
</protein>
<dbReference type="Pfam" id="PF12833">
    <property type="entry name" value="HTH_18"/>
    <property type="match status" value="1"/>
</dbReference>
<dbReference type="RefSeq" id="WP_213680782.1">
    <property type="nucleotide sequence ID" value="NZ_CP074572.1"/>
</dbReference>
<dbReference type="EMBL" id="CP074572">
    <property type="protein sequence ID" value="QVK22125.1"/>
    <property type="molecule type" value="Genomic_DNA"/>
</dbReference>
<dbReference type="InterPro" id="IPR009057">
    <property type="entry name" value="Homeodomain-like_sf"/>
</dbReference>
<dbReference type="PANTHER" id="PTHR43280">
    <property type="entry name" value="ARAC-FAMILY TRANSCRIPTIONAL REGULATOR"/>
    <property type="match status" value="1"/>
</dbReference>
<evidence type="ECO:0000256" key="1">
    <source>
        <dbReference type="ARBA" id="ARBA00023015"/>
    </source>
</evidence>
<gene>
    <name evidence="5" type="ORF">KHX94_11755</name>
</gene>
<dbReference type="SUPFAM" id="SSF46689">
    <property type="entry name" value="Homeodomain-like"/>
    <property type="match status" value="1"/>
</dbReference>
<keyword evidence="3" id="KW-0804">Transcription</keyword>
<name>A0ABX8DBB3_9GAMM</name>
<evidence type="ECO:0000256" key="3">
    <source>
        <dbReference type="ARBA" id="ARBA00023163"/>
    </source>
</evidence>
<dbReference type="PANTHER" id="PTHR43280:SF27">
    <property type="entry name" value="TRANSCRIPTIONAL REGULATOR MTLR"/>
    <property type="match status" value="1"/>
</dbReference>
<evidence type="ECO:0000313" key="6">
    <source>
        <dbReference type="Proteomes" id="UP000676428"/>
    </source>
</evidence>
<reference evidence="5 6" key="1">
    <citation type="journal article" date="2012" name="Int. J. Syst. Evol. Microbiol.">
        <title>Shewanella dokdonensis sp. nov., isolated from seawater.</title>
        <authorList>
            <person name="Sung H.R."/>
            <person name="Yoon J.H."/>
            <person name="Ghim S.Y."/>
        </authorList>
    </citation>
    <scope>NUCLEOTIDE SEQUENCE [LARGE SCALE GENOMIC DNA]</scope>
    <source>
        <strain evidence="5 6">DSM 23626</strain>
    </source>
</reference>
<dbReference type="Gene3D" id="1.10.10.60">
    <property type="entry name" value="Homeodomain-like"/>
    <property type="match status" value="1"/>
</dbReference>
<dbReference type="Proteomes" id="UP000676428">
    <property type="component" value="Chromosome"/>
</dbReference>
<organism evidence="5 6">
    <name type="scientific">Shewanella dokdonensis</name>
    <dbReference type="NCBI Taxonomy" id="712036"/>
    <lineage>
        <taxon>Bacteria</taxon>
        <taxon>Pseudomonadati</taxon>
        <taxon>Pseudomonadota</taxon>
        <taxon>Gammaproteobacteria</taxon>
        <taxon>Alteromonadales</taxon>
        <taxon>Shewanellaceae</taxon>
        <taxon>Shewanella</taxon>
    </lineage>
</organism>